<feature type="compositionally biased region" description="Gly residues" evidence="2">
    <location>
        <begin position="15"/>
        <end position="35"/>
    </location>
</feature>
<keyword evidence="5" id="KW-1185">Reference proteome</keyword>
<dbReference type="GeneID" id="59351015"/>
<accession>A0A8H6VT43</accession>
<dbReference type="RefSeq" id="XP_037215425.1">
    <property type="nucleotide sequence ID" value="XM_037368499.1"/>
</dbReference>
<name>A0A8H6VT43_9AGAR</name>
<evidence type="ECO:0000313" key="5">
    <source>
        <dbReference type="Proteomes" id="UP000636479"/>
    </source>
</evidence>
<dbReference type="PANTHER" id="PTHR10039:SF15">
    <property type="entry name" value="NACHT DOMAIN-CONTAINING PROTEIN"/>
    <property type="match status" value="1"/>
</dbReference>
<dbReference type="OrthoDB" id="448455at2759"/>
<organism evidence="4 5">
    <name type="scientific">Mycena indigotica</name>
    <dbReference type="NCBI Taxonomy" id="2126181"/>
    <lineage>
        <taxon>Eukaryota</taxon>
        <taxon>Fungi</taxon>
        <taxon>Dikarya</taxon>
        <taxon>Basidiomycota</taxon>
        <taxon>Agaricomycotina</taxon>
        <taxon>Agaricomycetes</taxon>
        <taxon>Agaricomycetidae</taxon>
        <taxon>Agaricales</taxon>
        <taxon>Marasmiineae</taxon>
        <taxon>Mycenaceae</taxon>
        <taxon>Mycena</taxon>
    </lineage>
</organism>
<dbReference type="InterPro" id="IPR056884">
    <property type="entry name" value="NPHP3-like_N"/>
</dbReference>
<proteinExistence type="predicted"/>
<feature type="domain" description="Nephrocystin 3-like N-terminal" evidence="3">
    <location>
        <begin position="86"/>
        <end position="244"/>
    </location>
</feature>
<dbReference type="AlphaFoldDB" id="A0A8H6VT43"/>
<sequence>MSDSPMSPQQMYIYGGTGGAGGGGGGQGGNGGAGQGPRVYVTGDNNTIYSAGETEEQERMKVLEWISPLNFLVRHQEITATREKTTGEWLLQQPDFVKWKSGSGNMLWCSGIPGMGKTVLVSKVIDHFQQAQFKDSSIGIAGVYLNYKEMSVQTIENLLGAIWKQLVKSQDIEAAKALYDAHRDQKTRASIAEIQMLLSPLIEKFKTLYIIVDALDEYPADKRDVLVDHLMQLGKNVNVLITCRPNVSPPPGIKSLSTLELQASEQDIRNYIITSLQGHKRLSGFMSKDASLQKQILTKIIAKAHGM</sequence>
<evidence type="ECO:0000313" key="4">
    <source>
        <dbReference type="EMBL" id="KAF7292997.1"/>
    </source>
</evidence>
<dbReference type="PANTHER" id="PTHR10039">
    <property type="entry name" value="AMELOGENIN"/>
    <property type="match status" value="1"/>
</dbReference>
<feature type="region of interest" description="Disordered" evidence="2">
    <location>
        <begin position="1"/>
        <end position="38"/>
    </location>
</feature>
<reference evidence="4" key="1">
    <citation type="submission" date="2020-05" db="EMBL/GenBank/DDBJ databases">
        <title>Mycena genomes resolve the evolution of fungal bioluminescence.</title>
        <authorList>
            <person name="Tsai I.J."/>
        </authorList>
    </citation>
    <scope>NUCLEOTIDE SEQUENCE</scope>
    <source>
        <strain evidence="4">171206Taipei</strain>
    </source>
</reference>
<dbReference type="SUPFAM" id="SSF52540">
    <property type="entry name" value="P-loop containing nucleoside triphosphate hydrolases"/>
    <property type="match status" value="1"/>
</dbReference>
<dbReference type="Pfam" id="PF24883">
    <property type="entry name" value="NPHP3_N"/>
    <property type="match status" value="1"/>
</dbReference>
<evidence type="ECO:0000256" key="2">
    <source>
        <dbReference type="SAM" id="MobiDB-lite"/>
    </source>
</evidence>
<evidence type="ECO:0000256" key="1">
    <source>
        <dbReference type="ARBA" id="ARBA00022737"/>
    </source>
</evidence>
<evidence type="ECO:0000259" key="3">
    <source>
        <dbReference type="Pfam" id="PF24883"/>
    </source>
</evidence>
<gene>
    <name evidence="4" type="ORF">MIND_01199000</name>
</gene>
<protein>
    <submittedName>
        <fullName evidence="4">NACHT and ankyrin domain protein</fullName>
    </submittedName>
</protein>
<comment type="caution">
    <text evidence="4">The sequence shown here is derived from an EMBL/GenBank/DDBJ whole genome shotgun (WGS) entry which is preliminary data.</text>
</comment>
<dbReference type="Proteomes" id="UP000636479">
    <property type="component" value="Unassembled WGS sequence"/>
</dbReference>
<dbReference type="EMBL" id="JACAZF010000011">
    <property type="protein sequence ID" value="KAF7292997.1"/>
    <property type="molecule type" value="Genomic_DNA"/>
</dbReference>
<feature type="compositionally biased region" description="Polar residues" evidence="2">
    <location>
        <begin position="1"/>
        <end position="10"/>
    </location>
</feature>
<dbReference type="Gene3D" id="3.40.50.300">
    <property type="entry name" value="P-loop containing nucleotide triphosphate hydrolases"/>
    <property type="match status" value="1"/>
</dbReference>
<keyword evidence="1" id="KW-0677">Repeat</keyword>
<dbReference type="InterPro" id="IPR027417">
    <property type="entry name" value="P-loop_NTPase"/>
</dbReference>